<accession>A0A2P6VFS8</accession>
<gene>
    <name evidence="2" type="ORF">C2E20_3826</name>
</gene>
<feature type="transmembrane region" description="Helical" evidence="1">
    <location>
        <begin position="74"/>
        <end position="92"/>
    </location>
</feature>
<name>A0A2P6VFS8_9CHLO</name>
<dbReference type="EMBL" id="LHPF02000009">
    <property type="protein sequence ID" value="PSC72921.1"/>
    <property type="molecule type" value="Genomic_DNA"/>
</dbReference>
<organism evidence="2 3">
    <name type="scientific">Micractinium conductrix</name>
    <dbReference type="NCBI Taxonomy" id="554055"/>
    <lineage>
        <taxon>Eukaryota</taxon>
        <taxon>Viridiplantae</taxon>
        <taxon>Chlorophyta</taxon>
        <taxon>core chlorophytes</taxon>
        <taxon>Trebouxiophyceae</taxon>
        <taxon>Chlorellales</taxon>
        <taxon>Chlorellaceae</taxon>
        <taxon>Chlorella clade</taxon>
        <taxon>Micractinium</taxon>
    </lineage>
</organism>
<dbReference type="AlphaFoldDB" id="A0A2P6VFS8"/>
<keyword evidence="1" id="KW-0472">Membrane</keyword>
<evidence type="ECO:0000256" key="1">
    <source>
        <dbReference type="SAM" id="Phobius"/>
    </source>
</evidence>
<dbReference type="Proteomes" id="UP000239649">
    <property type="component" value="Unassembled WGS sequence"/>
</dbReference>
<keyword evidence="1" id="KW-1133">Transmembrane helix</keyword>
<dbReference type="OrthoDB" id="10267602at2759"/>
<feature type="transmembrane region" description="Helical" evidence="1">
    <location>
        <begin position="308"/>
        <end position="329"/>
    </location>
</feature>
<keyword evidence="3" id="KW-1185">Reference proteome</keyword>
<protein>
    <submittedName>
        <fullName evidence="2">Uncharacterized protein</fullName>
    </submittedName>
</protein>
<feature type="transmembrane region" description="Helical" evidence="1">
    <location>
        <begin position="155"/>
        <end position="174"/>
    </location>
</feature>
<evidence type="ECO:0000313" key="2">
    <source>
        <dbReference type="EMBL" id="PSC72921.1"/>
    </source>
</evidence>
<keyword evidence="1" id="KW-0812">Transmembrane</keyword>
<proteinExistence type="predicted"/>
<comment type="caution">
    <text evidence="2">The sequence shown here is derived from an EMBL/GenBank/DDBJ whole genome shotgun (WGS) entry which is preliminary data.</text>
</comment>
<feature type="transmembrane region" description="Helical" evidence="1">
    <location>
        <begin position="239"/>
        <end position="258"/>
    </location>
</feature>
<reference evidence="2 3" key="1">
    <citation type="journal article" date="2018" name="Plant J.">
        <title>Genome sequences of Chlorella sorokiniana UTEX 1602 and Micractinium conductrix SAG 241.80: implications to maltose excretion by a green alga.</title>
        <authorList>
            <person name="Arriola M.B."/>
            <person name="Velmurugan N."/>
            <person name="Zhang Y."/>
            <person name="Plunkett M.H."/>
            <person name="Hondzo H."/>
            <person name="Barney B.M."/>
        </authorList>
    </citation>
    <scope>NUCLEOTIDE SEQUENCE [LARGE SCALE GENOMIC DNA]</scope>
    <source>
        <strain evidence="2 3">SAG 241.80</strain>
    </source>
</reference>
<evidence type="ECO:0000313" key="3">
    <source>
        <dbReference type="Proteomes" id="UP000239649"/>
    </source>
</evidence>
<sequence length="331" mass="35085">MPVTAMASQTTGTATAAAAAAAGPQAGSGGPDGRVEAAWRRRVQIEGIGVLASCAMQVAYLARQWHTAAPRDNYFVAASVLHHFVVLALMSGQGAPLYRKYRVPIYATMRPLGYLNPSVCSVKAAASQLLATPASAGAWGALVDLKTVLLATRTMGTAVIGVVVAMPPLVALFVQSGSTYLASNAAGYCSTQLLRDPLTQARLARFAGTLDLLSLPLSAAVPIPMERAPEEQAEKTCHALLALLQLLLAVALPLLLLARWEWREPRREPPPGPLPTSWHARALRRAARAAMLANWGIWRACTLLTRSVAWPAALWLLVSVPWVAIIAALGL</sequence>